<proteinExistence type="predicted"/>
<accession>A0A1X2I8D2</accession>
<reference evidence="1 2" key="1">
    <citation type="submission" date="2016-07" db="EMBL/GenBank/DDBJ databases">
        <title>Pervasive Adenine N6-methylation of Active Genes in Fungi.</title>
        <authorList>
            <consortium name="DOE Joint Genome Institute"/>
            <person name="Mondo S.J."/>
            <person name="Dannebaum R.O."/>
            <person name="Kuo R.C."/>
            <person name="Labutti K."/>
            <person name="Haridas S."/>
            <person name="Kuo A."/>
            <person name="Salamov A."/>
            <person name="Ahrendt S.R."/>
            <person name="Lipzen A."/>
            <person name="Sullivan W."/>
            <person name="Andreopoulos W.B."/>
            <person name="Clum A."/>
            <person name="Lindquist E."/>
            <person name="Daum C."/>
            <person name="Ramamoorthy G.K."/>
            <person name="Gryganskyi A."/>
            <person name="Culley D."/>
            <person name="Magnuson J.K."/>
            <person name="James T.Y."/>
            <person name="O'Malley M.A."/>
            <person name="Stajich J.E."/>
            <person name="Spatafora J.W."/>
            <person name="Visel A."/>
            <person name="Grigoriev I.V."/>
        </authorList>
    </citation>
    <scope>NUCLEOTIDE SEQUENCE [LARGE SCALE GENOMIC DNA]</scope>
    <source>
        <strain evidence="1 2">NRRL 1336</strain>
    </source>
</reference>
<dbReference type="Proteomes" id="UP000193560">
    <property type="component" value="Unassembled WGS sequence"/>
</dbReference>
<name>A0A1X2I8D2_9FUNG</name>
<evidence type="ECO:0000313" key="2">
    <source>
        <dbReference type="Proteomes" id="UP000193560"/>
    </source>
</evidence>
<protein>
    <submittedName>
        <fullName evidence="1">Uncharacterized protein</fullName>
    </submittedName>
</protein>
<dbReference type="AlphaFoldDB" id="A0A1X2I8D2"/>
<dbReference type="STRING" id="90262.A0A1X2I8D2"/>
<dbReference type="OrthoDB" id="2287221at2759"/>
<gene>
    <name evidence="1" type="ORF">BCR42DRAFT_332573</name>
</gene>
<sequence length="192" mass="22048">HFPPLLVLNLDRNVILRWANVECDGTMNKRPDATISTVRQLEFDKSLGFGEAKPSGSTCNKFALCHDLLRLAVFCKDTLDINQLKASLSFQIHGFQITFFLTRLRHDGLYIKQEIGNLTFPRSVDELPTFINMKIMRILLQVTDVFWRFCKKDEQWLTPWSRLGLAISPPRSGHCPDSPDIGLGHRSIIFYI</sequence>
<feature type="non-terminal residue" evidence="1">
    <location>
        <position position="1"/>
    </location>
</feature>
<organism evidence="1 2">
    <name type="scientific">Absidia repens</name>
    <dbReference type="NCBI Taxonomy" id="90262"/>
    <lineage>
        <taxon>Eukaryota</taxon>
        <taxon>Fungi</taxon>
        <taxon>Fungi incertae sedis</taxon>
        <taxon>Mucoromycota</taxon>
        <taxon>Mucoromycotina</taxon>
        <taxon>Mucoromycetes</taxon>
        <taxon>Mucorales</taxon>
        <taxon>Cunninghamellaceae</taxon>
        <taxon>Absidia</taxon>
    </lineage>
</organism>
<dbReference type="EMBL" id="MCGE01000021">
    <property type="protein sequence ID" value="ORZ11534.1"/>
    <property type="molecule type" value="Genomic_DNA"/>
</dbReference>
<comment type="caution">
    <text evidence="1">The sequence shown here is derived from an EMBL/GenBank/DDBJ whole genome shotgun (WGS) entry which is preliminary data.</text>
</comment>
<keyword evidence="2" id="KW-1185">Reference proteome</keyword>
<evidence type="ECO:0000313" key="1">
    <source>
        <dbReference type="EMBL" id="ORZ11534.1"/>
    </source>
</evidence>